<reference evidence="2 3" key="1">
    <citation type="submission" date="2018-07" db="EMBL/GenBank/DDBJ databases">
        <title>Complete genome sequencing of Ornithinimicrobium sp. AMA3305.</title>
        <authorList>
            <person name="Bae J.-W."/>
        </authorList>
    </citation>
    <scope>NUCLEOTIDE SEQUENCE [LARGE SCALE GENOMIC DNA]</scope>
    <source>
        <strain evidence="2 3">AMA3305</strain>
    </source>
</reference>
<feature type="transmembrane region" description="Helical" evidence="1">
    <location>
        <begin position="472"/>
        <end position="494"/>
    </location>
</feature>
<feature type="transmembrane region" description="Helical" evidence="1">
    <location>
        <begin position="441"/>
        <end position="466"/>
    </location>
</feature>
<feature type="transmembrane region" description="Helical" evidence="1">
    <location>
        <begin position="71"/>
        <end position="92"/>
    </location>
</feature>
<feature type="transmembrane region" description="Helical" evidence="1">
    <location>
        <begin position="290"/>
        <end position="308"/>
    </location>
</feature>
<feature type="transmembrane region" description="Helical" evidence="1">
    <location>
        <begin position="320"/>
        <end position="339"/>
    </location>
</feature>
<name>A0A345NK78_9MICO</name>
<accession>A0A345NK78</accession>
<evidence type="ECO:0000256" key="1">
    <source>
        <dbReference type="SAM" id="Phobius"/>
    </source>
</evidence>
<feature type="transmembrane region" description="Helical" evidence="1">
    <location>
        <begin position="506"/>
        <end position="523"/>
    </location>
</feature>
<dbReference type="InterPro" id="IPR016035">
    <property type="entry name" value="Acyl_Trfase/lysoPLipase"/>
</dbReference>
<feature type="transmembrane region" description="Helical" evidence="1">
    <location>
        <begin position="397"/>
        <end position="421"/>
    </location>
</feature>
<keyword evidence="1" id="KW-0472">Membrane</keyword>
<evidence type="ECO:0000313" key="2">
    <source>
        <dbReference type="EMBL" id="AXH95436.1"/>
    </source>
</evidence>
<proteinExistence type="predicted"/>
<feature type="transmembrane region" description="Helical" evidence="1">
    <location>
        <begin position="252"/>
        <end position="269"/>
    </location>
</feature>
<feature type="transmembrane region" description="Helical" evidence="1">
    <location>
        <begin position="169"/>
        <end position="194"/>
    </location>
</feature>
<sequence length="994" mass="103283">MISLGRWAWPFLLVCALAAQSVLGRVDGALRARHDVGAVSGGLGDIASPAAVVEPGMVDAVVSGWSDDVDVLLWTYLAFDLVLMTMVALLVLRLRSAVARLLQQDHARPAVDPATAQLPADEASAAAVSVGAVAALRWSVLAVVGYLFADLAETVIAVRLGLESSAPGWAAVMLGTSSILKWVLLVFAVVPVLLAGAGLRDLRKPALAGLRAVRGLVLVAAALVAVFLMLTGDIGRQIDDVAGHAAQSPTRAALATLLAVATSGVMVVGGRRCVTAYRSRPDVRPMSARYLLTAGGAGLALVVVGLVVGLSGPERYRPTALALLLLPGAGLLGWSLLSWPQGVRDLKMTDSPDPVEPSTSPVWVLASAPPLLLLLVVVRAATTVWAVGEAPPSGLLIWSGVMGVIVAIVLIAVIVASVRVVVDARLPGRAPAHETLPSEGLWWIGASLVLLAVAALGTTATGWMWLGSVAVVFLFALIGSVGLVGLTLLGDAIAPRGALAVAGLRRMPLMTLLVLWGVVASLVDTKGFYYDVALVDRPAAAQNDHHTTASSVGRALDVWLGPPGSGPAEQDRSLVFVTASGGGIRAAYWTQLVWECAFGTRCGEADVRAQDRSEQVFMASGVSGGAVGLALVVAGKTLPDGRSDLLGKDFLAPALAAALARDLPNSVLRLPVDGYDRAATLADAVASVDAGLTMPLSSYDGAPQLALSGTSVEDGCRFTLSTVMQARSRNHCSGLVAEIPTSGPGAAPVRDGLTYLCDRSRVGGDIRLVDAAFLSARFPYVSPAASLHRCHGDEETYVLDGGMYDNSGGSSVTNVLAALAPYLDRRNGRVDTRRADAEVGCVIPRMLVIENQFASSARPDAVARPLQSVGPARALLSFYDDRSDRELARAVDAVTTAAQRAHRLCYPGASELKAEDVVVVVHPVAAGGVAAPLGWTLAETTRKRMAQQVQVDCAEVDAPTQGIAPGPDDAGLEEHRRETCAALRTVDGWWGDPP</sequence>
<feature type="transmembrane region" description="Helical" evidence="1">
    <location>
        <begin position="360"/>
        <end position="385"/>
    </location>
</feature>
<dbReference type="AlphaFoldDB" id="A0A345NK78"/>
<dbReference type="SUPFAM" id="SSF52151">
    <property type="entry name" value="FabD/lysophospholipase-like"/>
    <property type="match status" value="1"/>
</dbReference>
<organism evidence="2 3">
    <name type="scientific">Ornithinimicrobium avium</name>
    <dbReference type="NCBI Taxonomy" id="2283195"/>
    <lineage>
        <taxon>Bacteria</taxon>
        <taxon>Bacillati</taxon>
        <taxon>Actinomycetota</taxon>
        <taxon>Actinomycetes</taxon>
        <taxon>Micrococcales</taxon>
        <taxon>Ornithinimicrobiaceae</taxon>
        <taxon>Ornithinimicrobium</taxon>
    </lineage>
</organism>
<dbReference type="Proteomes" id="UP000253790">
    <property type="component" value="Chromosome"/>
</dbReference>
<dbReference type="RefSeq" id="WP_114927201.1">
    <property type="nucleotide sequence ID" value="NZ_CP031229.1"/>
</dbReference>
<feature type="transmembrane region" description="Helical" evidence="1">
    <location>
        <begin position="215"/>
        <end position="232"/>
    </location>
</feature>
<dbReference type="KEGG" id="orn:DV701_04200"/>
<protein>
    <recommendedName>
        <fullName evidence="4">PNPLA domain-containing protein</fullName>
    </recommendedName>
</protein>
<evidence type="ECO:0008006" key="4">
    <source>
        <dbReference type="Google" id="ProtNLM"/>
    </source>
</evidence>
<keyword evidence="1" id="KW-1133">Transmembrane helix</keyword>
<gene>
    <name evidence="2" type="ORF">DV701_04200</name>
</gene>
<dbReference type="EMBL" id="CP031229">
    <property type="protein sequence ID" value="AXH95436.1"/>
    <property type="molecule type" value="Genomic_DNA"/>
</dbReference>
<dbReference type="OrthoDB" id="581211at2"/>
<keyword evidence="3" id="KW-1185">Reference proteome</keyword>
<evidence type="ECO:0000313" key="3">
    <source>
        <dbReference type="Proteomes" id="UP000253790"/>
    </source>
</evidence>
<keyword evidence="1" id="KW-0812">Transmembrane</keyword>